<protein>
    <submittedName>
        <fullName evidence="2">Uncharacterized protein</fullName>
    </submittedName>
</protein>
<sequence>MLSTKALFTTLHKFTTAMAICVIRSIFVTLHTCTKVMPMHAIKAILMFGAATRAMPCLLMRLCAQGQLGRTQSHCLAAIHSWPCHAAKFLACLRAKHRPGQRDAMPRKHPKFTNRNRSQ</sequence>
<accession>A0A813CK68</accession>
<dbReference type="EMBL" id="CAJNJA010101240">
    <property type="protein sequence ID" value="CAE7944149.1"/>
    <property type="molecule type" value="Genomic_DNA"/>
</dbReference>
<dbReference type="OrthoDB" id="409893at2759"/>
<dbReference type="Proteomes" id="UP000601435">
    <property type="component" value="Unassembled WGS sequence"/>
</dbReference>
<reference evidence="2" key="1">
    <citation type="submission" date="2021-02" db="EMBL/GenBank/DDBJ databases">
        <authorList>
            <person name="Dougan E. K."/>
            <person name="Rhodes N."/>
            <person name="Thang M."/>
            <person name="Chan C."/>
        </authorList>
    </citation>
    <scope>NUCLEOTIDE SEQUENCE</scope>
</reference>
<evidence type="ECO:0000256" key="1">
    <source>
        <dbReference type="SAM" id="MobiDB-lite"/>
    </source>
</evidence>
<feature type="region of interest" description="Disordered" evidence="1">
    <location>
        <begin position="98"/>
        <end position="119"/>
    </location>
</feature>
<dbReference type="AlphaFoldDB" id="A0A813CK68"/>
<proteinExistence type="predicted"/>
<name>A0A813CK68_9DINO</name>
<organism evidence="2 3">
    <name type="scientific">Symbiodinium necroappetens</name>
    <dbReference type="NCBI Taxonomy" id="1628268"/>
    <lineage>
        <taxon>Eukaryota</taxon>
        <taxon>Sar</taxon>
        <taxon>Alveolata</taxon>
        <taxon>Dinophyceae</taxon>
        <taxon>Suessiales</taxon>
        <taxon>Symbiodiniaceae</taxon>
        <taxon>Symbiodinium</taxon>
    </lineage>
</organism>
<comment type="caution">
    <text evidence="2">The sequence shown here is derived from an EMBL/GenBank/DDBJ whole genome shotgun (WGS) entry which is preliminary data.</text>
</comment>
<evidence type="ECO:0000313" key="2">
    <source>
        <dbReference type="EMBL" id="CAE7944149.1"/>
    </source>
</evidence>
<gene>
    <name evidence="2" type="ORF">SNEC2469_LOCUS35267</name>
</gene>
<feature type="compositionally biased region" description="Basic residues" evidence="1">
    <location>
        <begin position="107"/>
        <end position="119"/>
    </location>
</feature>
<keyword evidence="3" id="KW-1185">Reference proteome</keyword>
<evidence type="ECO:0000313" key="3">
    <source>
        <dbReference type="Proteomes" id="UP000601435"/>
    </source>
</evidence>